<dbReference type="InterPro" id="IPR036736">
    <property type="entry name" value="ACP-like_sf"/>
</dbReference>
<dbReference type="Proteomes" id="UP000297777">
    <property type="component" value="Unassembled WGS sequence"/>
</dbReference>
<accession>A0A4Z1EP47</accession>
<feature type="compositionally biased region" description="Low complexity" evidence="1">
    <location>
        <begin position="180"/>
        <end position="190"/>
    </location>
</feature>
<organism evidence="3 4">
    <name type="scientific">Botrytis tulipae</name>
    <dbReference type="NCBI Taxonomy" id="87230"/>
    <lineage>
        <taxon>Eukaryota</taxon>
        <taxon>Fungi</taxon>
        <taxon>Dikarya</taxon>
        <taxon>Ascomycota</taxon>
        <taxon>Pezizomycotina</taxon>
        <taxon>Leotiomycetes</taxon>
        <taxon>Helotiales</taxon>
        <taxon>Sclerotiniaceae</taxon>
        <taxon>Botrytis</taxon>
    </lineage>
</organism>
<dbReference type="SUPFAM" id="SSF47336">
    <property type="entry name" value="ACP-like"/>
    <property type="match status" value="1"/>
</dbReference>
<dbReference type="EMBL" id="PQXH01000118">
    <property type="protein sequence ID" value="TGO11051.1"/>
    <property type="molecule type" value="Genomic_DNA"/>
</dbReference>
<keyword evidence="4" id="KW-1185">Reference proteome</keyword>
<dbReference type="PROSITE" id="PS50075">
    <property type="entry name" value="CARRIER"/>
    <property type="match status" value="1"/>
</dbReference>
<protein>
    <recommendedName>
        <fullName evidence="2">Carrier domain-containing protein</fullName>
    </recommendedName>
</protein>
<name>A0A4Z1EP47_9HELO</name>
<dbReference type="InterPro" id="IPR009081">
    <property type="entry name" value="PP-bd_ACP"/>
</dbReference>
<dbReference type="Pfam" id="PF00550">
    <property type="entry name" value="PP-binding"/>
    <property type="match status" value="1"/>
</dbReference>
<evidence type="ECO:0000256" key="1">
    <source>
        <dbReference type="SAM" id="MobiDB-lite"/>
    </source>
</evidence>
<dbReference type="AlphaFoldDB" id="A0A4Z1EP47"/>
<evidence type="ECO:0000313" key="3">
    <source>
        <dbReference type="EMBL" id="TGO11051.1"/>
    </source>
</evidence>
<dbReference type="Gene3D" id="1.10.1200.10">
    <property type="entry name" value="ACP-like"/>
    <property type="match status" value="1"/>
</dbReference>
<reference evidence="3 4" key="1">
    <citation type="submission" date="2017-12" db="EMBL/GenBank/DDBJ databases">
        <title>Comparative genomics of Botrytis spp.</title>
        <authorList>
            <person name="Valero-Jimenez C.A."/>
            <person name="Tapia P."/>
            <person name="Veloso J."/>
            <person name="Silva-Moreno E."/>
            <person name="Staats M."/>
            <person name="Valdes J.H."/>
            <person name="Van Kan J.A.L."/>
        </authorList>
    </citation>
    <scope>NUCLEOTIDE SEQUENCE [LARGE SCALE GENOMIC DNA]</scope>
    <source>
        <strain evidence="3 4">Bt9001</strain>
    </source>
</reference>
<gene>
    <name evidence="3" type="ORF">BTUL_0118g00080</name>
</gene>
<evidence type="ECO:0000313" key="4">
    <source>
        <dbReference type="Proteomes" id="UP000297777"/>
    </source>
</evidence>
<feature type="domain" description="Carrier" evidence="2">
    <location>
        <begin position="83"/>
        <end position="160"/>
    </location>
</feature>
<comment type="caution">
    <text evidence="3">The sequence shown here is derived from an EMBL/GenBank/DDBJ whole genome shotgun (WGS) entry which is preliminary data.</text>
</comment>
<feature type="compositionally biased region" description="Polar residues" evidence="1">
    <location>
        <begin position="163"/>
        <end position="174"/>
    </location>
</feature>
<evidence type="ECO:0000259" key="2">
    <source>
        <dbReference type="PROSITE" id="PS50075"/>
    </source>
</evidence>
<sequence length="219" mass="23206">MQTVSLSTLVTIVVHIPYDTKAKDEIHESATTSDISTGGFEQLTDVASLHDLISSLVDGEIVDTSSNNIEKQGPVSILETAINTNSDWDKILFEILSQSLDVPLAEMEMDSNLDNLGADSPVATEIISTLNEAYSLDMQTTEVASLVDVASIFNLIAGTSGVDSVQTPMTTPSKSPRESPTPGSGSPAASCTETYLIENKGTASTMYNATSVHAAFREV</sequence>
<feature type="region of interest" description="Disordered" evidence="1">
    <location>
        <begin position="163"/>
        <end position="190"/>
    </location>
</feature>
<proteinExistence type="predicted"/>